<dbReference type="Proteomes" id="UP000053096">
    <property type="component" value="Unassembled WGS sequence"/>
</dbReference>
<dbReference type="InterPro" id="IPR036291">
    <property type="entry name" value="NAD(P)-bd_dom_sf"/>
</dbReference>
<organism evidence="3 4">
    <name type="scientific">Bordetella pseudohinzii</name>
    <dbReference type="NCBI Taxonomy" id="1331258"/>
    <lineage>
        <taxon>Bacteria</taxon>
        <taxon>Pseudomonadati</taxon>
        <taxon>Pseudomonadota</taxon>
        <taxon>Betaproteobacteria</taxon>
        <taxon>Burkholderiales</taxon>
        <taxon>Alcaligenaceae</taxon>
        <taxon>Bordetella</taxon>
    </lineage>
</organism>
<dbReference type="AlphaFoldDB" id="A0A0J6C1S2"/>
<dbReference type="EMBL" id="CYTV01000001">
    <property type="protein sequence ID" value="CUI29035.1"/>
    <property type="molecule type" value="Genomic_DNA"/>
</dbReference>
<gene>
    <name evidence="2" type="ORF">BBN53_12700</name>
    <name evidence="3" type="ORF">ERS370011_00017</name>
</gene>
<sequence>MQIIDTDATRRALAFEPVIATLRAAFAGGYTVPPRHVHSIVSGDRQGTSLIMPAWSEAGYFGVKVINIFPENTRDGLPGLHATYTLYSARNGVPLAQVDGDVVTAFRTAGAAALGADYLARRDARRLLVLGSGRIAGLLPAAMKAVRPIEEVLVWNVRPEGAQALARRLGEEGFAATAVTDLEAAVRQADIVSCATLSTVPLVRGAWLRPGTHLDLIGSFKPEMKETDPACFAGHAVYVDTDEAPTKSGDLLEAFKAGTLRVPDIRGTLFDLVAGKVAGRADDGQITVFKAVGSALEDLALAALVYESLQAKPRAAGRRRTRTART</sequence>
<dbReference type="PIRSF" id="PIRSF001439">
    <property type="entry name" value="CryM"/>
    <property type="match status" value="1"/>
</dbReference>
<accession>A0A0M7BQV4</accession>
<reference evidence="3 4" key="1">
    <citation type="submission" date="2015-09" db="EMBL/GenBank/DDBJ databases">
        <authorList>
            <person name="Jackson K.R."/>
            <person name="Lunt B.L."/>
            <person name="Fisher J.N.B."/>
            <person name="Gardner A.V."/>
            <person name="Bailey M.E."/>
            <person name="Deus L.M."/>
            <person name="Earl A.S."/>
            <person name="Gibby P.D."/>
            <person name="Hartmann K.A."/>
            <person name="Liu J.E."/>
            <person name="Manci A.M."/>
            <person name="Nielsen D.A."/>
            <person name="Solomon M.B."/>
            <person name="Breakwell D.P."/>
            <person name="Burnett S.H."/>
            <person name="Grose J.H."/>
        </authorList>
    </citation>
    <scope>NUCLEOTIDE SEQUENCE [LARGE SCALE GENOMIC DNA]</scope>
    <source>
        <strain evidence="3 4">2789STDY5608636</strain>
    </source>
</reference>
<dbReference type="FunFam" id="3.40.50.720:FF:000311">
    <property type="entry name" value="Ornithine cyclodeaminase"/>
    <property type="match status" value="1"/>
</dbReference>
<dbReference type="RefSeq" id="WP_043208599.1">
    <property type="nucleotide sequence ID" value="NZ_CAJGUP010000039.1"/>
</dbReference>
<proteinExistence type="inferred from homology"/>
<dbReference type="InterPro" id="IPR023401">
    <property type="entry name" value="ODC_N"/>
</dbReference>
<accession>A0A0J6C1S2</accession>
<dbReference type="GO" id="GO:0016491">
    <property type="term" value="F:oxidoreductase activity"/>
    <property type="evidence" value="ECO:0007669"/>
    <property type="project" value="UniProtKB-ARBA"/>
</dbReference>
<dbReference type="SUPFAM" id="SSF51735">
    <property type="entry name" value="NAD(P)-binding Rossmann-fold domains"/>
    <property type="match status" value="1"/>
</dbReference>
<dbReference type="NCBIfam" id="NF004793">
    <property type="entry name" value="PRK06141.1"/>
    <property type="match status" value="1"/>
</dbReference>
<dbReference type="PANTHER" id="PTHR13812:SF19">
    <property type="entry name" value="KETIMINE REDUCTASE MU-CRYSTALLIN"/>
    <property type="match status" value="1"/>
</dbReference>
<comment type="similarity">
    <text evidence="1">Belongs to the ornithine cyclodeaminase/mu-crystallin family.</text>
</comment>
<dbReference type="KEGG" id="bpdz:BBN53_12700"/>
<dbReference type="OrthoDB" id="5293744at2"/>
<evidence type="ECO:0000313" key="5">
    <source>
        <dbReference type="Proteomes" id="UP000092950"/>
    </source>
</evidence>
<evidence type="ECO:0000313" key="4">
    <source>
        <dbReference type="Proteomes" id="UP000053096"/>
    </source>
</evidence>
<reference evidence="2 5" key="2">
    <citation type="submission" date="2016-07" db="EMBL/GenBank/DDBJ databases">
        <title>Complete genome sequences of Bordetella pseudohinzii.</title>
        <authorList>
            <person name="Spilker T."/>
            <person name="Darrah R."/>
            <person name="LiPuma J.J."/>
        </authorList>
    </citation>
    <scope>NUCLEOTIDE SEQUENCE [LARGE SCALE GENOMIC DNA]</scope>
    <source>
        <strain evidence="2 5">HI4681</strain>
    </source>
</reference>
<dbReference type="Pfam" id="PF02423">
    <property type="entry name" value="OCD_Mu_crystall"/>
    <property type="match status" value="1"/>
</dbReference>
<dbReference type="InterPro" id="IPR003462">
    <property type="entry name" value="ODC_Mu_crystall"/>
</dbReference>
<evidence type="ECO:0000256" key="1">
    <source>
        <dbReference type="ARBA" id="ARBA00008903"/>
    </source>
</evidence>
<dbReference type="EMBL" id="CP016440">
    <property type="protein sequence ID" value="ANY16673.1"/>
    <property type="molecule type" value="Genomic_DNA"/>
</dbReference>
<protein>
    <submittedName>
        <fullName evidence="3">Ornithine cyclodeaminase</fullName>
    </submittedName>
</protein>
<dbReference type="GO" id="GO:0019752">
    <property type="term" value="P:carboxylic acid metabolic process"/>
    <property type="evidence" value="ECO:0007669"/>
    <property type="project" value="UniProtKB-ARBA"/>
</dbReference>
<name>A0A0J6C1S2_9BORD</name>
<keyword evidence="5" id="KW-1185">Reference proteome</keyword>
<evidence type="ECO:0000313" key="2">
    <source>
        <dbReference type="EMBL" id="ANY16673.1"/>
    </source>
</evidence>
<dbReference type="Gene3D" id="3.30.1780.10">
    <property type="entry name" value="ornithine cyclodeaminase, domain 1"/>
    <property type="match status" value="1"/>
</dbReference>
<dbReference type="PANTHER" id="PTHR13812">
    <property type="entry name" value="KETIMINE REDUCTASE MU-CRYSTALLIN"/>
    <property type="match status" value="1"/>
</dbReference>
<evidence type="ECO:0000313" key="3">
    <source>
        <dbReference type="EMBL" id="CUI29035.1"/>
    </source>
</evidence>
<dbReference type="Proteomes" id="UP000092950">
    <property type="component" value="Chromosome"/>
</dbReference>
<dbReference type="Gene3D" id="3.40.50.720">
    <property type="entry name" value="NAD(P)-binding Rossmann-like Domain"/>
    <property type="match status" value="1"/>
</dbReference>
<dbReference type="GO" id="GO:0005737">
    <property type="term" value="C:cytoplasm"/>
    <property type="evidence" value="ECO:0007669"/>
    <property type="project" value="TreeGrafter"/>
</dbReference>